<feature type="transmembrane region" description="Helical" evidence="11">
    <location>
        <begin position="83"/>
        <end position="101"/>
    </location>
</feature>
<feature type="transmembrane region" description="Helical" evidence="11">
    <location>
        <begin position="140"/>
        <end position="159"/>
    </location>
</feature>
<comment type="subcellular location">
    <subcellularLocation>
        <location evidence="1">Membrane</location>
        <topology evidence="1">Multi-pass membrane protein</topology>
    </subcellularLocation>
</comment>
<name>A0ABP9D2J5_9BACT</name>
<evidence type="ECO:0000313" key="13">
    <source>
        <dbReference type="Proteomes" id="UP001500298"/>
    </source>
</evidence>
<comment type="similarity">
    <text evidence="2">Belongs to the archaeal/bacterial/fungal opsin family.</text>
</comment>
<dbReference type="Gene3D" id="1.20.1070.10">
    <property type="entry name" value="Rhodopsin 7-helix transmembrane proteins"/>
    <property type="match status" value="1"/>
</dbReference>
<dbReference type="SUPFAM" id="SSF81321">
    <property type="entry name" value="Family A G protein-coupled receptor-like"/>
    <property type="match status" value="1"/>
</dbReference>
<evidence type="ECO:0000256" key="6">
    <source>
        <dbReference type="ARBA" id="ARBA00022925"/>
    </source>
</evidence>
<evidence type="ECO:0000256" key="7">
    <source>
        <dbReference type="ARBA" id="ARBA00022989"/>
    </source>
</evidence>
<dbReference type="PANTHER" id="PTHR28286">
    <property type="match status" value="1"/>
</dbReference>
<keyword evidence="5 11" id="KW-0812">Transmembrane</keyword>
<dbReference type="EMBL" id="BAABJX010000015">
    <property type="protein sequence ID" value="GAA4825344.1"/>
    <property type="molecule type" value="Genomic_DNA"/>
</dbReference>
<evidence type="ECO:0000256" key="10">
    <source>
        <dbReference type="ARBA" id="ARBA00023170"/>
    </source>
</evidence>
<organism evidence="12 13">
    <name type="scientific">Algivirga pacifica</name>
    <dbReference type="NCBI Taxonomy" id="1162670"/>
    <lineage>
        <taxon>Bacteria</taxon>
        <taxon>Pseudomonadati</taxon>
        <taxon>Bacteroidota</taxon>
        <taxon>Cytophagia</taxon>
        <taxon>Cytophagales</taxon>
        <taxon>Flammeovirgaceae</taxon>
        <taxon>Algivirga</taxon>
    </lineage>
</organism>
<dbReference type="Pfam" id="PF01036">
    <property type="entry name" value="Bac_rhodopsin"/>
    <property type="match status" value="1"/>
</dbReference>
<feature type="transmembrane region" description="Helical" evidence="11">
    <location>
        <begin position="110"/>
        <end position="128"/>
    </location>
</feature>
<feature type="transmembrane region" description="Helical" evidence="11">
    <location>
        <begin position="49"/>
        <end position="67"/>
    </location>
</feature>
<comment type="caution">
    <text evidence="12">The sequence shown here is derived from an EMBL/GenBank/DDBJ whole genome shotgun (WGS) entry which is preliminary data.</text>
</comment>
<evidence type="ECO:0000256" key="9">
    <source>
        <dbReference type="ARBA" id="ARBA00023136"/>
    </source>
</evidence>
<feature type="transmembrane region" description="Helical" evidence="11">
    <location>
        <begin position="180"/>
        <end position="199"/>
    </location>
</feature>
<accession>A0ABP9D2J5</accession>
<protein>
    <submittedName>
        <fullName evidence="12">Bacteriorhodopsin-like</fullName>
    </submittedName>
</protein>
<dbReference type="SMART" id="SM01021">
    <property type="entry name" value="Bac_rhodopsin"/>
    <property type="match status" value="1"/>
</dbReference>
<keyword evidence="9 11" id="KW-0472">Membrane</keyword>
<keyword evidence="10" id="KW-0675">Receptor</keyword>
<dbReference type="RefSeq" id="WP_345369279.1">
    <property type="nucleotide sequence ID" value="NZ_BAABJX010000015.1"/>
</dbReference>
<keyword evidence="6" id="KW-0681">Retinal protein</keyword>
<keyword evidence="3" id="KW-0600">Photoreceptor protein</keyword>
<evidence type="ECO:0000256" key="3">
    <source>
        <dbReference type="ARBA" id="ARBA00022543"/>
    </source>
</evidence>
<evidence type="ECO:0000256" key="11">
    <source>
        <dbReference type="SAM" id="Phobius"/>
    </source>
</evidence>
<keyword evidence="7 11" id="KW-1133">Transmembrane helix</keyword>
<evidence type="ECO:0000313" key="12">
    <source>
        <dbReference type="EMBL" id="GAA4825344.1"/>
    </source>
</evidence>
<proteinExistence type="inferred from homology"/>
<feature type="transmembrane region" description="Helical" evidence="11">
    <location>
        <begin position="219"/>
        <end position="240"/>
    </location>
</feature>
<sequence>MENLLLEIIQIKKDDPVAFTFFTGYMAMFAASIFFFFERGTVSGKWKTSLLISGLITGIAAVHYFYMRDYYTVTGENPTALRYIDWTLTVPLMCVEFYLILKPAGAKVGLLWKMIIASVWMLVAGYIGEAFTDGSMSHSVIWGVLSTVGYAYILYAAWFGEVKQLADQSQSPAVIKGIRALAWFVLVGWAIYPIGYMAMPGGWLGPDGAGLLTTSSMDLIYNIGDAVNKIGFGLVVYAIAKAETAKEQGLTTA</sequence>
<keyword evidence="8" id="KW-0157">Chromophore</keyword>
<evidence type="ECO:0000256" key="8">
    <source>
        <dbReference type="ARBA" id="ARBA00022991"/>
    </source>
</evidence>
<dbReference type="InterPro" id="IPR001425">
    <property type="entry name" value="Arc/bac/fun_rhodopsins"/>
</dbReference>
<dbReference type="Proteomes" id="UP001500298">
    <property type="component" value="Unassembled WGS sequence"/>
</dbReference>
<evidence type="ECO:0000256" key="1">
    <source>
        <dbReference type="ARBA" id="ARBA00004141"/>
    </source>
</evidence>
<keyword evidence="13" id="KW-1185">Reference proteome</keyword>
<dbReference type="PANTHER" id="PTHR28286:SF2">
    <property type="entry name" value="BACTERIORHODOPSIN _OPSIN, NOPA (EUROFUNG)"/>
    <property type="match status" value="1"/>
</dbReference>
<feature type="transmembrane region" description="Helical" evidence="11">
    <location>
        <begin position="17"/>
        <end position="37"/>
    </location>
</feature>
<reference evidence="13" key="1">
    <citation type="journal article" date="2019" name="Int. J. Syst. Evol. Microbiol.">
        <title>The Global Catalogue of Microorganisms (GCM) 10K type strain sequencing project: providing services to taxonomists for standard genome sequencing and annotation.</title>
        <authorList>
            <consortium name="The Broad Institute Genomics Platform"/>
            <consortium name="The Broad Institute Genome Sequencing Center for Infectious Disease"/>
            <person name="Wu L."/>
            <person name="Ma J."/>
        </authorList>
    </citation>
    <scope>NUCLEOTIDE SEQUENCE [LARGE SCALE GENOMIC DNA]</scope>
    <source>
        <strain evidence="13">JCM 18326</strain>
    </source>
</reference>
<evidence type="ECO:0000256" key="4">
    <source>
        <dbReference type="ARBA" id="ARBA00022606"/>
    </source>
</evidence>
<keyword evidence="4" id="KW-0716">Sensory transduction</keyword>
<evidence type="ECO:0000256" key="5">
    <source>
        <dbReference type="ARBA" id="ARBA00022692"/>
    </source>
</evidence>
<evidence type="ECO:0000256" key="2">
    <source>
        <dbReference type="ARBA" id="ARBA00008130"/>
    </source>
</evidence>
<gene>
    <name evidence="12" type="ORF">GCM10023331_07260</name>
</gene>
<dbReference type="CDD" id="cd15242">
    <property type="entry name" value="7tm_Proteorhodopsin"/>
    <property type="match status" value="1"/>
</dbReference>